<feature type="transmembrane region" description="Helical" evidence="6">
    <location>
        <begin position="94"/>
        <end position="121"/>
    </location>
</feature>
<proteinExistence type="predicted"/>
<gene>
    <name evidence="7" type="ORF">NCTC10821_02535</name>
</gene>
<reference evidence="7 8" key="1">
    <citation type="submission" date="2018-06" db="EMBL/GenBank/DDBJ databases">
        <authorList>
            <consortium name="Pathogen Informatics"/>
            <person name="Doyle S."/>
        </authorList>
    </citation>
    <scope>NUCLEOTIDE SEQUENCE [LARGE SCALE GENOMIC DNA]</scope>
    <source>
        <strain evidence="7 8">NCTC10821</strain>
    </source>
</reference>
<dbReference type="PANTHER" id="PTHR30250">
    <property type="entry name" value="PST FAMILY PREDICTED COLANIC ACID TRANSPORTER"/>
    <property type="match status" value="1"/>
</dbReference>
<keyword evidence="5 6" id="KW-0472">Membrane</keyword>
<feature type="transmembrane region" description="Helical" evidence="6">
    <location>
        <begin position="375"/>
        <end position="394"/>
    </location>
</feature>
<name>A0A378TGS8_9MYCO</name>
<feature type="transmembrane region" description="Helical" evidence="6">
    <location>
        <begin position="133"/>
        <end position="150"/>
    </location>
</feature>
<feature type="transmembrane region" description="Helical" evidence="6">
    <location>
        <begin position="61"/>
        <end position="82"/>
    </location>
</feature>
<sequence>MKTRVRRSPDFGSLTRVFRNPLLRNGHLLTLSSALVALMGLCFWTIAAWRYDAAAVGSNSAAISLMMLLVSISQLNLSSAVVRFVPAAGRHTKMLVAIVFVVGGCVALVVGVCAVIVVDVVSPGTNMFGGSKAHAIFVVATVASTIFIIQEGVLTGLRRTGLVPLTNFAFAAAKMLLITLFAASMPSDGILAAWALSAVGIVTAIGVFLFAKAIPGCRAAASAVGSLPPLRRLVRFAALDYVGAISATASLTLMPIMVLTVLGAEQNAYFSMAWLVACSIFQINLNMGMSLVVESSVDQSDLARQARHVLAHTGKLLAVVVAGFVIFAPYLLGIFGGSYHEADNALRLFALAALPHLVVMTAVSSARAQQRMDLVLWCQVPQCLVAVPLTWFLLPVMGMAGASLAWLITISLIAGGLLVQRHLWLSVVVPVTKPPNPTEQKVPL</sequence>
<evidence type="ECO:0000256" key="3">
    <source>
        <dbReference type="ARBA" id="ARBA00022692"/>
    </source>
</evidence>
<evidence type="ECO:0000256" key="2">
    <source>
        <dbReference type="ARBA" id="ARBA00022475"/>
    </source>
</evidence>
<keyword evidence="7" id="KW-0436">Ligase</keyword>
<dbReference type="Proteomes" id="UP000254978">
    <property type="component" value="Unassembled WGS sequence"/>
</dbReference>
<dbReference type="AlphaFoldDB" id="A0A378TGS8"/>
<evidence type="ECO:0000256" key="4">
    <source>
        <dbReference type="ARBA" id="ARBA00022989"/>
    </source>
</evidence>
<feature type="transmembrane region" description="Helical" evidence="6">
    <location>
        <begin position="241"/>
        <end position="262"/>
    </location>
</feature>
<comment type="subcellular location">
    <subcellularLocation>
        <location evidence="1">Cell membrane</location>
        <topology evidence="1">Multi-pass membrane protein</topology>
    </subcellularLocation>
</comment>
<organism evidence="7 8">
    <name type="scientific">Mycolicibacterium tokaiense</name>
    <dbReference type="NCBI Taxonomy" id="39695"/>
    <lineage>
        <taxon>Bacteria</taxon>
        <taxon>Bacillati</taxon>
        <taxon>Actinomycetota</taxon>
        <taxon>Actinomycetes</taxon>
        <taxon>Mycobacteriales</taxon>
        <taxon>Mycobacteriaceae</taxon>
        <taxon>Mycolicibacterium</taxon>
    </lineage>
</organism>
<dbReference type="InterPro" id="IPR050833">
    <property type="entry name" value="Poly_Biosynth_Transport"/>
</dbReference>
<evidence type="ECO:0000256" key="6">
    <source>
        <dbReference type="SAM" id="Phobius"/>
    </source>
</evidence>
<evidence type="ECO:0000313" key="8">
    <source>
        <dbReference type="Proteomes" id="UP000254978"/>
    </source>
</evidence>
<evidence type="ECO:0000313" key="7">
    <source>
        <dbReference type="EMBL" id="STZ59013.1"/>
    </source>
</evidence>
<evidence type="ECO:0000256" key="5">
    <source>
        <dbReference type="ARBA" id="ARBA00023136"/>
    </source>
</evidence>
<evidence type="ECO:0000256" key="1">
    <source>
        <dbReference type="ARBA" id="ARBA00004651"/>
    </source>
</evidence>
<keyword evidence="4 6" id="KW-1133">Transmembrane helix</keyword>
<feature type="transmembrane region" description="Helical" evidence="6">
    <location>
        <begin position="345"/>
        <end position="363"/>
    </location>
</feature>
<dbReference type="PANTHER" id="PTHR30250:SF11">
    <property type="entry name" value="O-ANTIGEN TRANSPORTER-RELATED"/>
    <property type="match status" value="1"/>
</dbReference>
<feature type="transmembrane region" description="Helical" evidence="6">
    <location>
        <begin position="314"/>
        <end position="339"/>
    </location>
</feature>
<keyword evidence="3 6" id="KW-0812">Transmembrane</keyword>
<dbReference type="GO" id="GO:0016874">
    <property type="term" value="F:ligase activity"/>
    <property type="evidence" value="ECO:0007669"/>
    <property type="project" value="UniProtKB-KW"/>
</dbReference>
<keyword evidence="2" id="KW-1003">Cell membrane</keyword>
<accession>A0A378TGS8</accession>
<dbReference type="GO" id="GO:0005886">
    <property type="term" value="C:plasma membrane"/>
    <property type="evidence" value="ECO:0007669"/>
    <property type="project" value="UniProtKB-SubCell"/>
</dbReference>
<protein>
    <submittedName>
        <fullName evidence="7">AMP-dependent synthetase and ligase</fullName>
    </submittedName>
</protein>
<dbReference type="EMBL" id="UGQT01000001">
    <property type="protein sequence ID" value="STZ59013.1"/>
    <property type="molecule type" value="Genomic_DNA"/>
</dbReference>
<feature type="transmembrane region" description="Helical" evidence="6">
    <location>
        <begin position="400"/>
        <end position="419"/>
    </location>
</feature>
<feature type="transmembrane region" description="Helical" evidence="6">
    <location>
        <begin position="268"/>
        <end position="293"/>
    </location>
</feature>
<keyword evidence="8" id="KW-1185">Reference proteome</keyword>
<feature type="transmembrane region" description="Helical" evidence="6">
    <location>
        <begin position="162"/>
        <end position="183"/>
    </location>
</feature>
<feature type="transmembrane region" description="Helical" evidence="6">
    <location>
        <begin position="28"/>
        <end position="49"/>
    </location>
</feature>
<feature type="transmembrane region" description="Helical" evidence="6">
    <location>
        <begin position="189"/>
        <end position="211"/>
    </location>
</feature>